<feature type="region of interest" description="Disordered" evidence="4">
    <location>
        <begin position="57"/>
        <end position="80"/>
    </location>
</feature>
<evidence type="ECO:0000256" key="1">
    <source>
        <dbReference type="ARBA" id="ARBA00004123"/>
    </source>
</evidence>
<dbReference type="AlphaFoldDB" id="A0AAD4ETN1"/>
<dbReference type="CDD" id="cd12148">
    <property type="entry name" value="fungal_TF_MHR"/>
    <property type="match status" value="1"/>
</dbReference>
<evidence type="ECO:0000259" key="5">
    <source>
        <dbReference type="PROSITE" id="PS50048"/>
    </source>
</evidence>
<dbReference type="GO" id="GO:0006351">
    <property type="term" value="P:DNA-templated transcription"/>
    <property type="evidence" value="ECO:0007669"/>
    <property type="project" value="InterPro"/>
</dbReference>
<feature type="compositionally biased region" description="Low complexity" evidence="4">
    <location>
        <begin position="113"/>
        <end position="140"/>
    </location>
</feature>
<evidence type="ECO:0000256" key="2">
    <source>
        <dbReference type="ARBA" id="ARBA00022723"/>
    </source>
</evidence>
<dbReference type="Pfam" id="PF04082">
    <property type="entry name" value="Fungal_trans"/>
    <property type="match status" value="1"/>
</dbReference>
<dbReference type="EMBL" id="JAHCVI010000003">
    <property type="protein sequence ID" value="KAG7287471.1"/>
    <property type="molecule type" value="Genomic_DNA"/>
</dbReference>
<dbReference type="SUPFAM" id="SSF57701">
    <property type="entry name" value="Zn2/Cys6 DNA-binding domain"/>
    <property type="match status" value="1"/>
</dbReference>
<feature type="region of interest" description="Disordered" evidence="4">
    <location>
        <begin position="105"/>
        <end position="140"/>
    </location>
</feature>
<evidence type="ECO:0000313" key="6">
    <source>
        <dbReference type="EMBL" id="KAG7287471.1"/>
    </source>
</evidence>
<dbReference type="InterPro" id="IPR050613">
    <property type="entry name" value="Sec_Metabolite_Reg"/>
</dbReference>
<proteinExistence type="predicted"/>
<dbReference type="InterPro" id="IPR036864">
    <property type="entry name" value="Zn2-C6_fun-type_DNA-bd_sf"/>
</dbReference>
<dbReference type="PROSITE" id="PS50048">
    <property type="entry name" value="ZN2_CY6_FUNGAL_2"/>
    <property type="match status" value="1"/>
</dbReference>
<accession>A0AAD4ETN1</accession>
<comment type="caution">
    <text evidence="6">The sequence shown here is derived from an EMBL/GenBank/DDBJ whole genome shotgun (WGS) entry which is preliminary data.</text>
</comment>
<comment type="subcellular location">
    <subcellularLocation>
        <location evidence="1">Nucleus</location>
    </subcellularLocation>
</comment>
<dbReference type="Pfam" id="PF00172">
    <property type="entry name" value="Zn_clus"/>
    <property type="match status" value="1"/>
</dbReference>
<evidence type="ECO:0000256" key="4">
    <source>
        <dbReference type="SAM" id="MobiDB-lite"/>
    </source>
</evidence>
<dbReference type="InterPro" id="IPR007219">
    <property type="entry name" value="XnlR_reg_dom"/>
</dbReference>
<dbReference type="CDD" id="cd00067">
    <property type="entry name" value="GAL4"/>
    <property type="match status" value="1"/>
</dbReference>
<protein>
    <recommendedName>
        <fullName evidence="5">Zn(2)-C6 fungal-type domain-containing protein</fullName>
    </recommendedName>
</protein>
<dbReference type="GO" id="GO:0005634">
    <property type="term" value="C:nucleus"/>
    <property type="evidence" value="ECO:0007669"/>
    <property type="project" value="UniProtKB-SubCell"/>
</dbReference>
<evidence type="ECO:0000313" key="7">
    <source>
        <dbReference type="Proteomes" id="UP001197093"/>
    </source>
</evidence>
<feature type="compositionally biased region" description="Polar residues" evidence="4">
    <location>
        <begin position="1"/>
        <end position="15"/>
    </location>
</feature>
<reference evidence="6" key="1">
    <citation type="submission" date="2023-02" db="EMBL/GenBank/DDBJ databases">
        <authorList>
            <person name="Palmer J.M."/>
        </authorList>
    </citation>
    <scope>NUCLEOTIDE SEQUENCE</scope>
    <source>
        <strain evidence="6">FW57</strain>
    </source>
</reference>
<dbReference type="GO" id="GO:0008270">
    <property type="term" value="F:zinc ion binding"/>
    <property type="evidence" value="ECO:0007669"/>
    <property type="project" value="InterPro"/>
</dbReference>
<dbReference type="PANTHER" id="PTHR31001">
    <property type="entry name" value="UNCHARACTERIZED TRANSCRIPTIONAL REGULATORY PROTEIN"/>
    <property type="match status" value="1"/>
</dbReference>
<keyword evidence="7" id="KW-1185">Reference proteome</keyword>
<dbReference type="PANTHER" id="PTHR31001:SF50">
    <property type="entry name" value="ZN(II)2CYS6 TRANSCRIPTION FACTOR (EUROFUNG)"/>
    <property type="match status" value="1"/>
</dbReference>
<keyword evidence="2" id="KW-0479">Metal-binding</keyword>
<dbReference type="Proteomes" id="UP001197093">
    <property type="component" value="Unassembled WGS sequence"/>
</dbReference>
<feature type="domain" description="Zn(2)-C6 fungal-type" evidence="5">
    <location>
        <begin position="27"/>
        <end position="56"/>
    </location>
</feature>
<name>A0AAD4ETN1_9PEZI</name>
<evidence type="ECO:0000256" key="3">
    <source>
        <dbReference type="ARBA" id="ARBA00023242"/>
    </source>
</evidence>
<dbReference type="InterPro" id="IPR001138">
    <property type="entry name" value="Zn2Cys6_DnaBD"/>
</dbReference>
<keyword evidence="3" id="KW-0539">Nucleus</keyword>
<sequence length="399" mass="43096">MSPQGHQAPPATTATPGHEDSGLRIWSCATCRRRKVKCDRRDPCANCVRNNTECHFPVTGRLPRRSRDPTATRQSPSQRQVELLGRLRRLEDLVTELSGQLEDGVSGAGNQLLGLPGLGSSTPSGPASATASTSTSKTPLTAGTEIYEDFGRLVVDQGLGPRLDSGFWSVFCDEVGVSPVRIWRPVAQPKDLPYPLPSQVPFLWRTYVDNVDPFIKVLHVPSVETIINQAKGKLDHQSHGLQALLLAVCLAAIVSLDADDVSDSFRVSKSELVSCLRLKTERALGHAQFATTKDVVVVQALTIYLFILPHIGDGELASNLVGILVRIATRMGLHRDPLAGLGPLAMAPAGQLPWRAVGSVFIHVCQLPWTPVSEQAWELARGLLEGLPDSSGRKSRGTA</sequence>
<dbReference type="SMART" id="SM00066">
    <property type="entry name" value="GAL4"/>
    <property type="match status" value="1"/>
</dbReference>
<organism evidence="6 7">
    <name type="scientific">Staphylotrichum longicolle</name>
    <dbReference type="NCBI Taxonomy" id="669026"/>
    <lineage>
        <taxon>Eukaryota</taxon>
        <taxon>Fungi</taxon>
        <taxon>Dikarya</taxon>
        <taxon>Ascomycota</taxon>
        <taxon>Pezizomycotina</taxon>
        <taxon>Sordariomycetes</taxon>
        <taxon>Sordariomycetidae</taxon>
        <taxon>Sordariales</taxon>
        <taxon>Chaetomiaceae</taxon>
        <taxon>Staphylotrichum</taxon>
    </lineage>
</organism>
<dbReference type="PROSITE" id="PS00463">
    <property type="entry name" value="ZN2_CY6_FUNGAL_1"/>
    <property type="match status" value="1"/>
</dbReference>
<dbReference type="Gene3D" id="4.10.240.10">
    <property type="entry name" value="Zn(2)-C6 fungal-type DNA-binding domain"/>
    <property type="match status" value="1"/>
</dbReference>
<gene>
    <name evidence="6" type="ORF">NEMBOFW57_006982</name>
</gene>
<dbReference type="GO" id="GO:0003677">
    <property type="term" value="F:DNA binding"/>
    <property type="evidence" value="ECO:0007669"/>
    <property type="project" value="InterPro"/>
</dbReference>
<feature type="region of interest" description="Disordered" evidence="4">
    <location>
        <begin position="1"/>
        <end position="20"/>
    </location>
</feature>
<dbReference type="GO" id="GO:0000981">
    <property type="term" value="F:DNA-binding transcription factor activity, RNA polymerase II-specific"/>
    <property type="evidence" value="ECO:0007669"/>
    <property type="project" value="InterPro"/>
</dbReference>